<dbReference type="EMBL" id="LR746265">
    <property type="protein sequence ID" value="CAA7391290.1"/>
    <property type="molecule type" value="Genomic_DNA"/>
</dbReference>
<accession>A0A7I8K2K4</accession>
<protein>
    <recommendedName>
        <fullName evidence="1">AB hydrolase-1 domain-containing protein</fullName>
    </recommendedName>
</protein>
<dbReference type="InterPro" id="IPR000073">
    <property type="entry name" value="AB_hydrolase_1"/>
</dbReference>
<dbReference type="PRINTS" id="PR00111">
    <property type="entry name" value="ABHYDROLASE"/>
</dbReference>
<evidence type="ECO:0000259" key="1">
    <source>
        <dbReference type="Pfam" id="PF00561"/>
    </source>
</evidence>
<dbReference type="PANTHER" id="PTHR43689">
    <property type="entry name" value="HYDROLASE"/>
    <property type="match status" value="1"/>
</dbReference>
<evidence type="ECO:0000313" key="3">
    <source>
        <dbReference type="Proteomes" id="UP000663760"/>
    </source>
</evidence>
<dbReference type="Pfam" id="PF00561">
    <property type="entry name" value="Abhydrolase_1"/>
    <property type="match status" value="1"/>
</dbReference>
<dbReference type="Proteomes" id="UP000663760">
    <property type="component" value="Chromosome 2"/>
</dbReference>
<proteinExistence type="predicted"/>
<evidence type="ECO:0000313" key="2">
    <source>
        <dbReference type="EMBL" id="CAA7391290.1"/>
    </source>
</evidence>
<sequence length="490" mass="54211">MGTGGDAATRSALCLAGRVVNDVLSFFVFSILDLVDVILCIVFKLIDYAVEAEWNPCYCSSATDKVTSSGKILVSENGGSKVVCLFSRKLQLEDISDTLYSRPSLVSEVSKCTVRELRRLKMERAAGMVAVARRRAAAVRSAAAANGSTTTTFTINSTIVEMLQGKIGGQQSLPVPRWSDCDCGTCTSWTSSAKDSLFVRAEGPKDREAKEDVLFIHGFISSSLFWTETVFPNFSEEAKSRYRLIAVDLLGFGRSPKPTDSLYTLREHVDMIERSVLEPYKVKQFHIVAHSLGCILALALAVKYPGAVKSLTLLAPPYFPVPKGEQGTQFVLRKVAPRRLWPPISFGASVACWYEHISRMACVVLCKNHRLWEFAVKQITRNRVRTFLMDGFFCHTHNAAWHTLHNIICGSAGKMDGYLDAVRSQLSCDVTVFHGRDDELLPVECSLAVQSKIPRAQVKVIEKKDHLTIVVGRQKAFAGELEEIWGNTKG</sequence>
<dbReference type="AlphaFoldDB" id="A0A7I8K2K4"/>
<feature type="domain" description="AB hydrolase-1" evidence="1">
    <location>
        <begin position="213"/>
        <end position="317"/>
    </location>
</feature>
<name>A0A7I8K2K4_SPIIN</name>
<gene>
    <name evidence="2" type="ORF">SI8410_02002619</name>
</gene>
<dbReference type="InterPro" id="IPR029058">
    <property type="entry name" value="AB_hydrolase_fold"/>
</dbReference>
<dbReference type="SUPFAM" id="SSF53474">
    <property type="entry name" value="alpha/beta-Hydrolases"/>
    <property type="match status" value="1"/>
</dbReference>
<dbReference type="Gene3D" id="3.40.50.1820">
    <property type="entry name" value="alpha/beta hydrolase"/>
    <property type="match status" value="1"/>
</dbReference>
<reference evidence="2" key="1">
    <citation type="submission" date="2020-02" db="EMBL/GenBank/DDBJ databases">
        <authorList>
            <person name="Scholz U."/>
            <person name="Mascher M."/>
            <person name="Fiebig A."/>
        </authorList>
    </citation>
    <scope>NUCLEOTIDE SEQUENCE</scope>
</reference>
<dbReference type="OrthoDB" id="284184at2759"/>
<organism evidence="2 3">
    <name type="scientific">Spirodela intermedia</name>
    <name type="common">Intermediate duckweed</name>
    <dbReference type="NCBI Taxonomy" id="51605"/>
    <lineage>
        <taxon>Eukaryota</taxon>
        <taxon>Viridiplantae</taxon>
        <taxon>Streptophyta</taxon>
        <taxon>Embryophyta</taxon>
        <taxon>Tracheophyta</taxon>
        <taxon>Spermatophyta</taxon>
        <taxon>Magnoliopsida</taxon>
        <taxon>Liliopsida</taxon>
        <taxon>Araceae</taxon>
        <taxon>Lemnoideae</taxon>
        <taxon>Spirodela</taxon>
    </lineage>
</organism>
<keyword evidence="3" id="KW-1185">Reference proteome</keyword>
<dbReference type="PANTHER" id="PTHR43689:SF9">
    <property type="entry name" value="LYSOPHOSPHOLIPASE BODYGUARD 3-RELATED"/>
    <property type="match status" value="1"/>
</dbReference>